<dbReference type="PROSITE" id="PS00197">
    <property type="entry name" value="2FE2S_FER_1"/>
    <property type="match status" value="1"/>
</dbReference>
<evidence type="ECO:0000313" key="8">
    <source>
        <dbReference type="EMBL" id="PKH38508.1"/>
    </source>
</evidence>
<protein>
    <submittedName>
        <fullName evidence="8">(2Fe-2S)-binding protein</fullName>
    </submittedName>
    <submittedName>
        <fullName evidence="9">Carbon-monoxide dehydrogenase small subunit</fullName>
    </submittedName>
</protein>
<evidence type="ECO:0000313" key="11">
    <source>
        <dbReference type="Proteomes" id="UP000233565"/>
    </source>
</evidence>
<name>A0A1I1BCU7_9ACTN</name>
<reference evidence="9" key="1">
    <citation type="submission" date="2016-10" db="EMBL/GenBank/DDBJ databases">
        <authorList>
            <person name="de Groot N.N."/>
        </authorList>
    </citation>
    <scope>NUCLEOTIDE SEQUENCE [LARGE SCALE GENOMIC DNA]</scope>
    <source>
        <strain evidence="9">CGMCC 1.10697</strain>
    </source>
</reference>
<keyword evidence="2" id="KW-0479">Metal-binding</keyword>
<dbReference type="SUPFAM" id="SSF47741">
    <property type="entry name" value="CO dehydrogenase ISP C-domain like"/>
    <property type="match status" value="1"/>
</dbReference>
<dbReference type="InterPro" id="IPR006058">
    <property type="entry name" value="2Fe2S_fd_BS"/>
</dbReference>
<dbReference type="Gene3D" id="1.10.150.120">
    <property type="entry name" value="[2Fe-2S]-binding domain"/>
    <property type="match status" value="1"/>
</dbReference>
<dbReference type="InterPro" id="IPR036884">
    <property type="entry name" value="2Fe-2S-bd_dom_sf"/>
</dbReference>
<dbReference type="PANTHER" id="PTHR44379:SF8">
    <property type="entry name" value="XANTHINE DEHYDROGENASE IRON-SULFUR-BINDING SUBUNIT XDHC-RELATED"/>
    <property type="match status" value="1"/>
</dbReference>
<dbReference type="CDD" id="cd00207">
    <property type="entry name" value="fer2"/>
    <property type="match status" value="1"/>
</dbReference>
<dbReference type="InterPro" id="IPR001041">
    <property type="entry name" value="2Fe-2S_ferredoxin-type"/>
</dbReference>
<dbReference type="Proteomes" id="UP000233565">
    <property type="component" value="Unassembled WGS sequence"/>
</dbReference>
<dbReference type="PANTHER" id="PTHR44379">
    <property type="entry name" value="OXIDOREDUCTASE WITH IRON-SULFUR SUBUNIT"/>
    <property type="match status" value="1"/>
</dbReference>
<dbReference type="EMBL" id="PJBV01000033">
    <property type="protein sequence ID" value="PKH38508.1"/>
    <property type="molecule type" value="Genomic_DNA"/>
</dbReference>
<dbReference type="FunFam" id="1.10.150.120:FF:000003">
    <property type="entry name" value="Carbon monoxide dehydrogenase, small subunit"/>
    <property type="match status" value="1"/>
</dbReference>
<keyword evidence="5" id="KW-0411">Iron-sulfur</keyword>
<dbReference type="GO" id="GO:0016491">
    <property type="term" value="F:oxidoreductase activity"/>
    <property type="evidence" value="ECO:0007669"/>
    <property type="project" value="UniProtKB-KW"/>
</dbReference>
<dbReference type="InterPro" id="IPR051452">
    <property type="entry name" value="Diverse_Oxidoreductases"/>
</dbReference>
<keyword evidence="3" id="KW-0560">Oxidoreductase</keyword>
<dbReference type="SUPFAM" id="SSF54292">
    <property type="entry name" value="2Fe-2S ferredoxin-like"/>
    <property type="match status" value="1"/>
</dbReference>
<evidence type="ECO:0000259" key="7">
    <source>
        <dbReference type="PROSITE" id="PS51085"/>
    </source>
</evidence>
<dbReference type="Proteomes" id="UP000199113">
    <property type="component" value="Unassembled WGS sequence"/>
</dbReference>
<gene>
    <name evidence="8" type="ORF">CXG46_15825</name>
    <name evidence="9" type="ORF">SAMN05192575_11611</name>
</gene>
<dbReference type="InterPro" id="IPR012675">
    <property type="entry name" value="Beta-grasp_dom_sf"/>
</dbReference>
<dbReference type="STRING" id="748909.SAMN05192575_11611"/>
<feature type="domain" description="2Fe-2S ferredoxin-type" evidence="7">
    <location>
        <begin position="9"/>
        <end position="85"/>
    </location>
</feature>
<dbReference type="Gene3D" id="3.10.20.30">
    <property type="match status" value="1"/>
</dbReference>
<organism evidence="9 10">
    <name type="scientific">Nocardioides alpinus</name>
    <dbReference type="NCBI Taxonomy" id="748909"/>
    <lineage>
        <taxon>Bacteria</taxon>
        <taxon>Bacillati</taxon>
        <taxon>Actinomycetota</taxon>
        <taxon>Actinomycetes</taxon>
        <taxon>Propionibacteriales</taxon>
        <taxon>Nocardioidaceae</taxon>
        <taxon>Nocardioides</taxon>
    </lineage>
</organism>
<dbReference type="AlphaFoldDB" id="A0A1I1BCU7"/>
<evidence type="ECO:0000313" key="9">
    <source>
        <dbReference type="EMBL" id="SFB47612.1"/>
    </source>
</evidence>
<keyword evidence="4" id="KW-0408">Iron</keyword>
<dbReference type="PROSITE" id="PS51085">
    <property type="entry name" value="2FE2S_FER_2"/>
    <property type="match status" value="1"/>
</dbReference>
<dbReference type="Pfam" id="PF01799">
    <property type="entry name" value="Fer2_2"/>
    <property type="match status" value="1"/>
</dbReference>
<dbReference type="InterPro" id="IPR002888">
    <property type="entry name" value="2Fe-2S-bd"/>
</dbReference>
<dbReference type="RefSeq" id="WP_091201860.1">
    <property type="nucleotide sequence ID" value="NZ_FOKC01000016.1"/>
</dbReference>
<sequence length="172" mass="18391">MSITPEERLNVAMTINGRRYRAGVEARKTLADFIREDAQLPGTKLGCEHGVCGSCTVLLDDLPARSCLTLAVQAEGRQIRTVESLADGQELNTLQRAFREQHGLQCGFCTAGFLMTATALLEENPAPTREDIVETVSGSLCRCTGYETIVAAIEQAAADGAEGNDDAKDGAQ</sequence>
<reference evidence="8 11" key="2">
    <citation type="submission" date="2017-12" db="EMBL/GenBank/DDBJ databases">
        <title>Pharmacopeia of the Arctic Ocean.</title>
        <authorList>
            <person name="Collins E."/>
            <person name="Ducluzeau A.-L."/>
        </authorList>
    </citation>
    <scope>NUCLEOTIDE SEQUENCE [LARGE SCALE GENOMIC DNA]</scope>
    <source>
        <strain evidence="8 11">DSM 23325</strain>
    </source>
</reference>
<proteinExistence type="predicted"/>
<accession>A0A1I1BCU7</accession>
<comment type="pathway">
    <text evidence="6">Alkaloid degradation; nicotine degradation.</text>
</comment>
<dbReference type="Pfam" id="PF00111">
    <property type="entry name" value="Fer2"/>
    <property type="match status" value="1"/>
</dbReference>
<keyword evidence="11" id="KW-1185">Reference proteome</keyword>
<dbReference type="GO" id="GO:0051537">
    <property type="term" value="F:2 iron, 2 sulfur cluster binding"/>
    <property type="evidence" value="ECO:0007669"/>
    <property type="project" value="UniProtKB-KW"/>
</dbReference>
<dbReference type="InterPro" id="IPR036010">
    <property type="entry name" value="2Fe-2S_ferredoxin-like_sf"/>
</dbReference>
<evidence type="ECO:0000256" key="2">
    <source>
        <dbReference type="ARBA" id="ARBA00022723"/>
    </source>
</evidence>
<dbReference type="OrthoDB" id="159930at2"/>
<evidence type="ECO:0000256" key="6">
    <source>
        <dbReference type="ARBA" id="ARBA00060707"/>
    </source>
</evidence>
<dbReference type="EMBL" id="FOKC01000016">
    <property type="protein sequence ID" value="SFB47612.1"/>
    <property type="molecule type" value="Genomic_DNA"/>
</dbReference>
<evidence type="ECO:0000256" key="3">
    <source>
        <dbReference type="ARBA" id="ARBA00023002"/>
    </source>
</evidence>
<dbReference type="FunFam" id="3.10.20.30:FF:000020">
    <property type="entry name" value="Xanthine dehydrogenase iron-sulfur subunit"/>
    <property type="match status" value="1"/>
</dbReference>
<evidence type="ECO:0000256" key="5">
    <source>
        <dbReference type="ARBA" id="ARBA00023014"/>
    </source>
</evidence>
<dbReference type="GO" id="GO:0046872">
    <property type="term" value="F:metal ion binding"/>
    <property type="evidence" value="ECO:0007669"/>
    <property type="project" value="UniProtKB-KW"/>
</dbReference>
<evidence type="ECO:0000256" key="1">
    <source>
        <dbReference type="ARBA" id="ARBA00022714"/>
    </source>
</evidence>
<keyword evidence="1" id="KW-0001">2Fe-2S</keyword>
<evidence type="ECO:0000256" key="4">
    <source>
        <dbReference type="ARBA" id="ARBA00023004"/>
    </source>
</evidence>
<evidence type="ECO:0000313" key="10">
    <source>
        <dbReference type="Proteomes" id="UP000199113"/>
    </source>
</evidence>